<comment type="caution">
    <text evidence="4">The sequence shown here is derived from an EMBL/GenBank/DDBJ whole genome shotgun (WGS) entry which is preliminary data.</text>
</comment>
<dbReference type="EMBL" id="LLXX01000173">
    <property type="protein sequence ID" value="KRQ99239.1"/>
    <property type="molecule type" value="Genomic_DNA"/>
</dbReference>
<keyword evidence="5" id="KW-1185">Reference proteome</keyword>
<dbReference type="Gene3D" id="3.30.70.2330">
    <property type="match status" value="1"/>
</dbReference>
<organism evidence="4 5">
    <name type="scientific">Bradyrhizobium valentinum</name>
    <dbReference type="NCBI Taxonomy" id="1518501"/>
    <lineage>
        <taxon>Bacteria</taxon>
        <taxon>Pseudomonadati</taxon>
        <taxon>Pseudomonadota</taxon>
        <taxon>Alphaproteobacteria</taxon>
        <taxon>Hyphomicrobiales</taxon>
        <taxon>Nitrobacteraceae</taxon>
        <taxon>Bradyrhizobium</taxon>
    </lineage>
</organism>
<accession>A0A0R3KUQ3</accession>
<gene>
    <name evidence="4" type="ORF">CP49_11615</name>
</gene>
<evidence type="ECO:0000313" key="4">
    <source>
        <dbReference type="EMBL" id="KRQ99239.1"/>
    </source>
</evidence>
<dbReference type="GO" id="GO:0008270">
    <property type="term" value="F:zinc ion binding"/>
    <property type="evidence" value="ECO:0007669"/>
    <property type="project" value="InterPro"/>
</dbReference>
<dbReference type="Proteomes" id="UP000051913">
    <property type="component" value="Unassembled WGS sequence"/>
</dbReference>
<feature type="domain" description="HIRAN" evidence="3">
    <location>
        <begin position="5"/>
        <end position="53"/>
    </location>
</feature>
<sequence length="95" mass="10504">MKNLYTIVGMKHRPGASGIVAAMKAGEPLTLRRDPNNEHDRFAVQVWCRDVHVAFIKGSEVQPLAVAMDASNELMRPATLVYDGTRWPLAEVDDG</sequence>
<proteinExistence type="predicted"/>
<reference evidence="4 5" key="1">
    <citation type="submission" date="2014-03" db="EMBL/GenBank/DDBJ databases">
        <title>Bradyrhizobium valentinum sp. nov., isolated from effective nodules of Lupinus mariae-josephae, a lupine endemic of basic-lime soils in Eastern Spain.</title>
        <authorList>
            <person name="Duran D."/>
            <person name="Rey L."/>
            <person name="Navarro A."/>
            <person name="Busquets A."/>
            <person name="Imperial J."/>
            <person name="Ruiz-Argueso T."/>
        </authorList>
    </citation>
    <scope>NUCLEOTIDE SEQUENCE [LARGE SCALE GENOMIC DNA]</scope>
    <source>
        <strain evidence="4 5">LmjM3</strain>
    </source>
</reference>
<dbReference type="Pfam" id="PF08797">
    <property type="entry name" value="HIRAN"/>
    <property type="match status" value="1"/>
</dbReference>
<evidence type="ECO:0000256" key="2">
    <source>
        <dbReference type="ARBA" id="ARBA00022801"/>
    </source>
</evidence>
<dbReference type="GO" id="GO:0003676">
    <property type="term" value="F:nucleic acid binding"/>
    <property type="evidence" value="ECO:0007669"/>
    <property type="project" value="InterPro"/>
</dbReference>
<keyword evidence="1" id="KW-0479">Metal-binding</keyword>
<name>A0A0R3KUQ3_9BRAD</name>
<dbReference type="InterPro" id="IPR014905">
    <property type="entry name" value="HIRAN"/>
</dbReference>
<evidence type="ECO:0000259" key="3">
    <source>
        <dbReference type="Pfam" id="PF08797"/>
    </source>
</evidence>
<dbReference type="AlphaFoldDB" id="A0A0R3KUQ3"/>
<keyword evidence="2" id="KW-0378">Hydrolase</keyword>
<protein>
    <recommendedName>
        <fullName evidence="3">HIRAN domain-containing protein</fullName>
    </recommendedName>
</protein>
<dbReference type="GO" id="GO:0016818">
    <property type="term" value="F:hydrolase activity, acting on acid anhydrides, in phosphorus-containing anhydrides"/>
    <property type="evidence" value="ECO:0007669"/>
    <property type="project" value="InterPro"/>
</dbReference>
<evidence type="ECO:0000256" key="1">
    <source>
        <dbReference type="ARBA" id="ARBA00022723"/>
    </source>
</evidence>
<evidence type="ECO:0000313" key="5">
    <source>
        <dbReference type="Proteomes" id="UP000051913"/>
    </source>
</evidence>